<dbReference type="InterPro" id="IPR036236">
    <property type="entry name" value="Znf_C2H2_sf"/>
</dbReference>
<keyword evidence="1" id="KW-0479">Metal-binding</keyword>
<evidence type="ECO:0000256" key="3">
    <source>
        <dbReference type="ARBA" id="ARBA00022833"/>
    </source>
</evidence>
<feature type="domain" description="C2H2-type" evidence="6">
    <location>
        <begin position="438"/>
        <end position="467"/>
    </location>
</feature>
<dbReference type="SUPFAM" id="SSF57667">
    <property type="entry name" value="beta-beta-alpha zinc fingers"/>
    <property type="match status" value="2"/>
</dbReference>
<gene>
    <name evidence="7" type="ORF">OSB1V03_LOCUS12852</name>
</gene>
<evidence type="ECO:0000256" key="2">
    <source>
        <dbReference type="ARBA" id="ARBA00022771"/>
    </source>
</evidence>
<name>A0A7R9Q645_9ACAR</name>
<dbReference type="Pfam" id="PF00096">
    <property type="entry name" value="zf-C2H2"/>
    <property type="match status" value="2"/>
</dbReference>
<organism evidence="7">
    <name type="scientific">Medioppia subpectinata</name>
    <dbReference type="NCBI Taxonomy" id="1979941"/>
    <lineage>
        <taxon>Eukaryota</taxon>
        <taxon>Metazoa</taxon>
        <taxon>Ecdysozoa</taxon>
        <taxon>Arthropoda</taxon>
        <taxon>Chelicerata</taxon>
        <taxon>Arachnida</taxon>
        <taxon>Acari</taxon>
        <taxon>Acariformes</taxon>
        <taxon>Sarcoptiformes</taxon>
        <taxon>Oribatida</taxon>
        <taxon>Brachypylina</taxon>
        <taxon>Oppioidea</taxon>
        <taxon>Oppiidae</taxon>
        <taxon>Medioppia</taxon>
    </lineage>
</organism>
<reference evidence="7" key="1">
    <citation type="submission" date="2020-11" db="EMBL/GenBank/DDBJ databases">
        <authorList>
            <person name="Tran Van P."/>
        </authorList>
    </citation>
    <scope>NUCLEOTIDE SEQUENCE</scope>
</reference>
<dbReference type="GO" id="GO:0008270">
    <property type="term" value="F:zinc ion binding"/>
    <property type="evidence" value="ECO:0007669"/>
    <property type="project" value="UniProtKB-KW"/>
</dbReference>
<keyword evidence="2 4" id="KW-0863">Zinc-finger</keyword>
<sequence>MPRIEASHTSQYQFSPHSCVAFPRKLKNFCYELCCEYVGLRGEQTLPELGLKKRSLNIISLLHNLFVSRELRQSRGEVEADRVREKFSLFSGAPSVGVEALTLTLVIAMWQDIESVLLVSDSAQIVPNSETHRYILQQSQHQSQPHTQHHNTTHPQINANDVYVKQEFNQIKSEYDYHLLLCMLVSHGMQLSLLITLRSVWTSTPLQPIQCTQPSNQLCANRMVHSAKDPMLWVPTSQSQHPNQSANYYCDQYSNTYLHWNSGHYPYSEPTVIQCQISPPASPENQTKHSYQTNTNYNTNSNVPKVAVHSSAENTRKHYPTVAPVIPQHSQQHSYTPAPPAPYIRGIVTPPASPHVDIQHYTNSSPYHSSQHTLPPVNTMPANTAAPVVAPKSRRGRRATGRKKVTHHSCSYDGCTKTYTKSSHLKAHLRTHTGEKPYQCNWKGCGWKFARSDELTRHFRKHTGDRPFQCRLCERAFSRSDHFLRGKATQEWGLNWYCEVCDASMRGIPSFRGPVVMCCKRNAKTCTEWGTAGALLHSLPMSANVDHHRHRRHRHLTFTSHPHNDCPSGHVTHILSNFLSVKWL</sequence>
<evidence type="ECO:0000256" key="5">
    <source>
        <dbReference type="SAM" id="MobiDB-lite"/>
    </source>
</evidence>
<feature type="domain" description="C2H2-type" evidence="6">
    <location>
        <begin position="408"/>
        <end position="437"/>
    </location>
</feature>
<dbReference type="EMBL" id="OC865571">
    <property type="protein sequence ID" value="CAD7632449.1"/>
    <property type="molecule type" value="Genomic_DNA"/>
</dbReference>
<dbReference type="OrthoDB" id="4748970at2759"/>
<evidence type="ECO:0000259" key="6">
    <source>
        <dbReference type="PROSITE" id="PS50157"/>
    </source>
</evidence>
<evidence type="ECO:0000256" key="4">
    <source>
        <dbReference type="PROSITE-ProRule" id="PRU00042"/>
    </source>
</evidence>
<dbReference type="Proteomes" id="UP000759131">
    <property type="component" value="Unassembled WGS sequence"/>
</dbReference>
<proteinExistence type="predicted"/>
<evidence type="ECO:0000256" key="1">
    <source>
        <dbReference type="ARBA" id="ARBA00022723"/>
    </source>
</evidence>
<dbReference type="FunFam" id="3.30.160.60:FF:000007">
    <property type="entry name" value="Basic krueppel-like factor 3"/>
    <property type="match status" value="1"/>
</dbReference>
<dbReference type="PANTHER" id="PTHR23235">
    <property type="entry name" value="KRUEPPEL-LIKE TRANSCRIPTION FACTOR"/>
    <property type="match status" value="1"/>
</dbReference>
<feature type="non-terminal residue" evidence="7">
    <location>
        <position position="1"/>
    </location>
</feature>
<evidence type="ECO:0000313" key="7">
    <source>
        <dbReference type="EMBL" id="CAD7632449.1"/>
    </source>
</evidence>
<dbReference type="SMART" id="SM00355">
    <property type="entry name" value="ZnF_C2H2"/>
    <property type="match status" value="2"/>
</dbReference>
<feature type="region of interest" description="Disordered" evidence="5">
    <location>
        <begin position="346"/>
        <end position="374"/>
    </location>
</feature>
<keyword evidence="8" id="KW-1185">Reference proteome</keyword>
<dbReference type="GO" id="GO:0000981">
    <property type="term" value="F:DNA-binding transcription factor activity, RNA polymerase II-specific"/>
    <property type="evidence" value="ECO:0007669"/>
    <property type="project" value="TreeGrafter"/>
</dbReference>
<dbReference type="EMBL" id="CAJPIZ010010996">
    <property type="protein sequence ID" value="CAG2112879.1"/>
    <property type="molecule type" value="Genomic_DNA"/>
</dbReference>
<dbReference type="GO" id="GO:0000978">
    <property type="term" value="F:RNA polymerase II cis-regulatory region sequence-specific DNA binding"/>
    <property type="evidence" value="ECO:0007669"/>
    <property type="project" value="TreeGrafter"/>
</dbReference>
<dbReference type="AlphaFoldDB" id="A0A7R9Q645"/>
<feature type="compositionally biased region" description="Polar residues" evidence="5">
    <location>
        <begin position="360"/>
        <end position="373"/>
    </location>
</feature>
<keyword evidence="3" id="KW-0862">Zinc</keyword>
<evidence type="ECO:0000313" key="8">
    <source>
        <dbReference type="Proteomes" id="UP000759131"/>
    </source>
</evidence>
<feature type="compositionally biased region" description="Low complexity" evidence="5">
    <location>
        <begin position="137"/>
        <end position="146"/>
    </location>
</feature>
<protein>
    <recommendedName>
        <fullName evidence="6">C2H2-type domain-containing protein</fullName>
    </recommendedName>
</protein>
<dbReference type="PROSITE" id="PS00028">
    <property type="entry name" value="ZINC_FINGER_C2H2_1"/>
    <property type="match status" value="2"/>
</dbReference>
<feature type="region of interest" description="Disordered" evidence="5">
    <location>
        <begin position="137"/>
        <end position="156"/>
    </location>
</feature>
<dbReference type="Gene3D" id="3.30.160.60">
    <property type="entry name" value="Classic Zinc Finger"/>
    <property type="match status" value="3"/>
</dbReference>
<dbReference type="InterPro" id="IPR013087">
    <property type="entry name" value="Znf_C2H2_type"/>
</dbReference>
<accession>A0A7R9Q645</accession>
<dbReference type="PROSITE" id="PS50157">
    <property type="entry name" value="ZINC_FINGER_C2H2_2"/>
    <property type="match status" value="2"/>
</dbReference>
<dbReference type="PANTHER" id="PTHR23235:SF158">
    <property type="entry name" value="C2H2-TYPE DOMAIN-CONTAINING PROTEIN"/>
    <property type="match status" value="1"/>
</dbReference>